<dbReference type="GO" id="GO:0016618">
    <property type="term" value="F:hydroxypyruvate reductase [NAD(P)H] activity"/>
    <property type="evidence" value="ECO:0007669"/>
    <property type="project" value="TreeGrafter"/>
</dbReference>
<evidence type="ECO:0000256" key="2">
    <source>
        <dbReference type="ARBA" id="ARBA00073306"/>
    </source>
</evidence>
<dbReference type="FunFam" id="3.40.50.720:FF:000026">
    <property type="entry name" value="Glyoxylate/hydroxypyruvate reductase B"/>
    <property type="match status" value="1"/>
</dbReference>
<dbReference type="InterPro" id="IPR006140">
    <property type="entry name" value="D-isomer_DH_NAD-bd"/>
</dbReference>
<evidence type="ECO:0000259" key="4">
    <source>
        <dbReference type="Pfam" id="PF00389"/>
    </source>
</evidence>
<dbReference type="Pfam" id="PF00389">
    <property type="entry name" value="2-Hacid_dh"/>
    <property type="match status" value="1"/>
</dbReference>
<accession>A0A6P7YSA0</accession>
<proteinExistence type="inferred from homology"/>
<dbReference type="InterPro" id="IPR029752">
    <property type="entry name" value="D-isomer_DH_CS1"/>
</dbReference>
<dbReference type="KEGG" id="muo:115475914"/>
<dbReference type="SUPFAM" id="SSF52283">
    <property type="entry name" value="Formate/glycerate dehydrogenase catalytic domain-like"/>
    <property type="match status" value="1"/>
</dbReference>
<evidence type="ECO:0000256" key="3">
    <source>
        <dbReference type="RuleBase" id="RU003719"/>
    </source>
</evidence>
<dbReference type="Proteomes" id="UP000515156">
    <property type="component" value="Chromosome 1"/>
</dbReference>
<keyword evidence="1 3" id="KW-0560">Oxidoreductase</keyword>
<keyword evidence="6" id="KW-1185">Reference proteome</keyword>
<dbReference type="GO" id="GO:0005829">
    <property type="term" value="C:cytosol"/>
    <property type="evidence" value="ECO:0007669"/>
    <property type="project" value="TreeGrafter"/>
</dbReference>
<dbReference type="OrthoDB" id="298012at2759"/>
<evidence type="ECO:0000313" key="7">
    <source>
        <dbReference type="RefSeq" id="XP_030067848.1"/>
    </source>
</evidence>
<gene>
    <name evidence="7" type="primary">LOC115475914</name>
</gene>
<name>A0A6P7YSA0_9AMPH</name>
<dbReference type="PANTHER" id="PTHR10996:SF236">
    <property type="entry name" value="2-KETOGLUCONATE REDUCTASE"/>
    <property type="match status" value="1"/>
</dbReference>
<dbReference type="InParanoid" id="A0A6P7YSA0"/>
<protein>
    <recommendedName>
        <fullName evidence="2">Glyoxylate reductase/hydroxypyruvate reductase</fullName>
    </recommendedName>
</protein>
<dbReference type="InterPro" id="IPR036291">
    <property type="entry name" value="NAD(P)-bd_dom_sf"/>
</dbReference>
<evidence type="ECO:0000256" key="1">
    <source>
        <dbReference type="ARBA" id="ARBA00023002"/>
    </source>
</evidence>
<dbReference type="PROSITE" id="PS00065">
    <property type="entry name" value="D_2_HYDROXYACID_DH_1"/>
    <property type="match status" value="1"/>
</dbReference>
<dbReference type="AlphaFoldDB" id="A0A6P7YSA0"/>
<dbReference type="GO" id="GO:0051287">
    <property type="term" value="F:NAD binding"/>
    <property type="evidence" value="ECO:0007669"/>
    <property type="project" value="InterPro"/>
</dbReference>
<sequence length="475" mass="52699">MMEFVESQKGKPILLKDGYRYRKVRINVDGSASWLCLVTFCGGRLRLQGETVLIVSEHNHAPDVSKNEALRSVVEMRRRAELGMEKPRQIIQECTNGISLEAAVHLPAYVASQRAIERRRRRARHPYVDPRSVGICTSPCLPIASPVEAMGELPVVLIQGIGDPDGIAEEHVPFLKKNFSLVTMKELTENRQHFREKIRAVYVWETKPVIDRELLQNLPNLKVIASAGAGVDHLALDLISSFGVKVTNTPLEVSNATADLAMTLLLASARNLQEAIQIAVSSDTQQFFSNWMADEVTGATLGIIGMGRVGLKVAQRAKAFEMKILYHNRNQRKEEDERAVGATYCAKMEDLLQQSDFVMLVVNLTPETCKLIGERELQLMKPTATLINISRGGVVDQDALVEALQNGVIKAAALDVTYPEPLPRAHPLLRMKNVIVTPHIGTATHNTCRLMMQNMTKSILAVLNGHRIPNEVTSN</sequence>
<feature type="domain" description="D-isomer specific 2-hydroxyacid dehydrogenase catalytic" evidence="4">
    <location>
        <begin position="167"/>
        <end position="472"/>
    </location>
</feature>
<dbReference type="GO" id="GO:0030267">
    <property type="term" value="F:glyoxylate reductase (NADPH) activity"/>
    <property type="evidence" value="ECO:0007669"/>
    <property type="project" value="TreeGrafter"/>
</dbReference>
<dbReference type="CDD" id="cd05301">
    <property type="entry name" value="GDH"/>
    <property type="match status" value="1"/>
</dbReference>
<dbReference type="Gene3D" id="2.20.25.240">
    <property type="match status" value="1"/>
</dbReference>
<organism evidence="6 7">
    <name type="scientific">Microcaecilia unicolor</name>
    <dbReference type="NCBI Taxonomy" id="1415580"/>
    <lineage>
        <taxon>Eukaryota</taxon>
        <taxon>Metazoa</taxon>
        <taxon>Chordata</taxon>
        <taxon>Craniata</taxon>
        <taxon>Vertebrata</taxon>
        <taxon>Euteleostomi</taxon>
        <taxon>Amphibia</taxon>
        <taxon>Gymnophiona</taxon>
        <taxon>Siphonopidae</taxon>
        <taxon>Microcaecilia</taxon>
    </lineage>
</organism>
<dbReference type="Pfam" id="PF02826">
    <property type="entry name" value="2-Hacid_dh_C"/>
    <property type="match status" value="1"/>
</dbReference>
<dbReference type="GeneID" id="115475914"/>
<feature type="domain" description="D-isomer specific 2-hydroxyacid dehydrogenase NAD-binding" evidence="5">
    <location>
        <begin position="262"/>
        <end position="441"/>
    </location>
</feature>
<dbReference type="RefSeq" id="XP_030067848.1">
    <property type="nucleotide sequence ID" value="XM_030211988.1"/>
</dbReference>
<dbReference type="Gene3D" id="3.40.50.720">
    <property type="entry name" value="NAD(P)-binding Rossmann-like Domain"/>
    <property type="match status" value="2"/>
</dbReference>
<evidence type="ECO:0000313" key="6">
    <source>
        <dbReference type="Proteomes" id="UP000515156"/>
    </source>
</evidence>
<evidence type="ECO:0000259" key="5">
    <source>
        <dbReference type="Pfam" id="PF02826"/>
    </source>
</evidence>
<dbReference type="SUPFAM" id="SSF51735">
    <property type="entry name" value="NAD(P)-binding Rossmann-fold domains"/>
    <property type="match status" value="1"/>
</dbReference>
<dbReference type="InterPro" id="IPR050223">
    <property type="entry name" value="D-isomer_2-hydroxyacid_DH"/>
</dbReference>
<comment type="similarity">
    <text evidence="3">Belongs to the D-isomer specific 2-hydroxyacid dehydrogenase family.</text>
</comment>
<reference evidence="7" key="1">
    <citation type="submission" date="2025-08" db="UniProtKB">
        <authorList>
            <consortium name="RefSeq"/>
        </authorList>
    </citation>
    <scope>IDENTIFICATION</scope>
</reference>
<dbReference type="InterPro" id="IPR006139">
    <property type="entry name" value="D-isomer_2_OHA_DH_cat_dom"/>
</dbReference>
<dbReference type="PANTHER" id="PTHR10996">
    <property type="entry name" value="2-HYDROXYACID DEHYDROGENASE-RELATED"/>
    <property type="match status" value="1"/>
</dbReference>